<dbReference type="Proteomes" id="UP001279734">
    <property type="component" value="Unassembled WGS sequence"/>
</dbReference>
<keyword evidence="1" id="KW-0472">Membrane</keyword>
<gene>
    <name evidence="2" type="ORF">Nepgr_009381</name>
</gene>
<sequence>MEHPTYSPETGFGYLFVFRLCPPWAGVMVQTFEELGLLFCCGVADFSRVSLLDWILLLGGAVLLLSTICSTGFFGHDASADAWSAGVGCGLEPVMLVWAGIDDGRWAVILLLKQSSILPKASSLFFILWCWVLSLPVGVQVADCWLRDRKLRIAPVADWSFYRTVLPCCLARFLLILAGLFDHYIDLVAGLICRDAALAVTSAGVVNGLFGCIGGAPLHPR</sequence>
<dbReference type="AlphaFoldDB" id="A0AAD3SAR8"/>
<reference evidence="2" key="1">
    <citation type="submission" date="2023-05" db="EMBL/GenBank/DDBJ databases">
        <title>Nepenthes gracilis genome sequencing.</title>
        <authorList>
            <person name="Fukushima K."/>
        </authorList>
    </citation>
    <scope>NUCLEOTIDE SEQUENCE</scope>
    <source>
        <strain evidence="2">SING2019-196</strain>
    </source>
</reference>
<keyword evidence="1" id="KW-1133">Transmembrane helix</keyword>
<accession>A0AAD3SAR8</accession>
<name>A0AAD3SAR8_NEPGR</name>
<feature type="transmembrane region" description="Helical" evidence="1">
    <location>
        <begin position="160"/>
        <end position="181"/>
    </location>
</feature>
<feature type="transmembrane region" description="Helical" evidence="1">
    <location>
        <begin position="54"/>
        <end position="75"/>
    </location>
</feature>
<feature type="transmembrane region" description="Helical" evidence="1">
    <location>
        <begin position="121"/>
        <end position="139"/>
    </location>
</feature>
<evidence type="ECO:0000313" key="3">
    <source>
        <dbReference type="Proteomes" id="UP001279734"/>
    </source>
</evidence>
<comment type="caution">
    <text evidence="2">The sequence shown here is derived from an EMBL/GenBank/DDBJ whole genome shotgun (WGS) entry which is preliminary data.</text>
</comment>
<protein>
    <submittedName>
        <fullName evidence="2">Uncharacterized protein</fullName>
    </submittedName>
</protein>
<evidence type="ECO:0000256" key="1">
    <source>
        <dbReference type="SAM" id="Phobius"/>
    </source>
</evidence>
<dbReference type="EMBL" id="BSYO01000007">
    <property type="protein sequence ID" value="GMH07541.1"/>
    <property type="molecule type" value="Genomic_DNA"/>
</dbReference>
<feature type="transmembrane region" description="Helical" evidence="1">
    <location>
        <begin position="196"/>
        <end position="218"/>
    </location>
</feature>
<evidence type="ECO:0000313" key="2">
    <source>
        <dbReference type="EMBL" id="GMH07541.1"/>
    </source>
</evidence>
<organism evidence="2 3">
    <name type="scientific">Nepenthes gracilis</name>
    <name type="common">Slender pitcher plant</name>
    <dbReference type="NCBI Taxonomy" id="150966"/>
    <lineage>
        <taxon>Eukaryota</taxon>
        <taxon>Viridiplantae</taxon>
        <taxon>Streptophyta</taxon>
        <taxon>Embryophyta</taxon>
        <taxon>Tracheophyta</taxon>
        <taxon>Spermatophyta</taxon>
        <taxon>Magnoliopsida</taxon>
        <taxon>eudicotyledons</taxon>
        <taxon>Gunneridae</taxon>
        <taxon>Pentapetalae</taxon>
        <taxon>Caryophyllales</taxon>
        <taxon>Nepenthaceae</taxon>
        <taxon>Nepenthes</taxon>
    </lineage>
</organism>
<proteinExistence type="predicted"/>
<keyword evidence="1" id="KW-0812">Transmembrane</keyword>
<keyword evidence="3" id="KW-1185">Reference proteome</keyword>